<feature type="coiled-coil region" evidence="1">
    <location>
        <begin position="27"/>
        <end position="61"/>
    </location>
</feature>
<evidence type="ECO:0000313" key="3">
    <source>
        <dbReference type="Proteomes" id="UP000696573"/>
    </source>
</evidence>
<dbReference type="AlphaFoldDB" id="A0A9N9VF42"/>
<organism evidence="2 3">
    <name type="scientific">Clonostachys rhizophaga</name>
    <dbReference type="NCBI Taxonomy" id="160324"/>
    <lineage>
        <taxon>Eukaryota</taxon>
        <taxon>Fungi</taxon>
        <taxon>Dikarya</taxon>
        <taxon>Ascomycota</taxon>
        <taxon>Pezizomycotina</taxon>
        <taxon>Sordariomycetes</taxon>
        <taxon>Hypocreomycetidae</taxon>
        <taxon>Hypocreales</taxon>
        <taxon>Bionectriaceae</taxon>
        <taxon>Clonostachys</taxon>
    </lineage>
</organism>
<accession>A0A9N9VF42</accession>
<keyword evidence="3" id="KW-1185">Reference proteome</keyword>
<name>A0A9N9VF42_9HYPO</name>
<comment type="caution">
    <text evidence="2">The sequence shown here is derived from an EMBL/GenBank/DDBJ whole genome shotgun (WGS) entry which is preliminary data.</text>
</comment>
<evidence type="ECO:0000256" key="1">
    <source>
        <dbReference type="SAM" id="Coils"/>
    </source>
</evidence>
<evidence type="ECO:0000313" key="2">
    <source>
        <dbReference type="EMBL" id="CAH0021779.1"/>
    </source>
</evidence>
<protein>
    <submittedName>
        <fullName evidence="2">Uncharacterized protein</fullName>
    </submittedName>
</protein>
<dbReference type="Proteomes" id="UP000696573">
    <property type="component" value="Unassembled WGS sequence"/>
</dbReference>
<sequence>MKELELQVQEKTIKELKDNINYNKITLSEFKEYIEEFTNKLDKLEIERDKLKTERDTLAIKNKKTTLLINYLKKDRLEIAEFQIYTVKGLESEI</sequence>
<proteinExistence type="predicted"/>
<gene>
    <name evidence="2" type="ORF">CRHIZ90672A_00018579</name>
</gene>
<dbReference type="EMBL" id="CABFNQ020000661">
    <property type="protein sequence ID" value="CAH0021779.1"/>
    <property type="molecule type" value="Genomic_DNA"/>
</dbReference>
<keyword evidence="1" id="KW-0175">Coiled coil</keyword>
<reference evidence="2" key="1">
    <citation type="submission" date="2021-10" db="EMBL/GenBank/DDBJ databases">
        <authorList>
            <person name="Piombo E."/>
        </authorList>
    </citation>
    <scope>NUCLEOTIDE SEQUENCE</scope>
</reference>